<dbReference type="InterPro" id="IPR010920">
    <property type="entry name" value="LSM_dom_sf"/>
</dbReference>
<comment type="subcellular location">
    <subcellularLocation>
        <location evidence="1">Membrane</location>
    </subcellularLocation>
</comment>
<sequence>MDVWEILRPLIVLVAVLVLTGVVSWLLARVAREVQTRRPSSGPLWPMLRRSRASCVVTLATVLALLAEPAADLPDGTSGTVRHVLVLCVIGACAWLTIHAANVLVNTSFEKYAAVATDAGKVRRVRTQIDLIRRVGSAIVGVIAIASMIMTFDGMRTVGTSLLASAGLIGVVAGLAAQSTLANLFAGLQIAFSDMVRIGDSVVVNNEMGTVEEITLTYLVVNTWDQRRIVMPVSYFTSRPFENWSRTDTRMTGTVFLHLDHSAPVSELRDELHRMLKDSGLWDGQGWSLYVTDTTPTTVVLRAVVTARDADDVWTLRCEVREKLLDYVRRKHPYALPRVATAPAATGPAYGDDAWGHGQNATIPAQTGPKRFVELAKKPKVDLGKPGADAADPRPTDSDRADAARSDVSTVKAGSRAGSGMREREEAGTDAAGMAQADHSGPDPGK</sequence>
<dbReference type="InterPro" id="IPR006685">
    <property type="entry name" value="MscS_channel_2nd"/>
</dbReference>
<accession>A0ABV3DFE8</accession>
<reference evidence="8 9" key="1">
    <citation type="submission" date="2024-06" db="EMBL/GenBank/DDBJ databases">
        <title>The Natural Products Discovery Center: Release of the First 8490 Sequenced Strains for Exploring Actinobacteria Biosynthetic Diversity.</title>
        <authorList>
            <person name="Kalkreuter E."/>
            <person name="Kautsar S.A."/>
            <person name="Yang D."/>
            <person name="Bader C.D."/>
            <person name="Teijaro C.N."/>
            <person name="Fluegel L."/>
            <person name="Davis C.M."/>
            <person name="Simpson J.R."/>
            <person name="Lauterbach L."/>
            <person name="Steele A.D."/>
            <person name="Gui C."/>
            <person name="Meng S."/>
            <person name="Li G."/>
            <person name="Viehrig K."/>
            <person name="Ye F."/>
            <person name="Su P."/>
            <person name="Kiefer A.F."/>
            <person name="Nichols A."/>
            <person name="Cepeda A.J."/>
            <person name="Yan W."/>
            <person name="Fan B."/>
            <person name="Jiang Y."/>
            <person name="Adhikari A."/>
            <person name="Zheng C.-J."/>
            <person name="Schuster L."/>
            <person name="Cowan T.M."/>
            <person name="Smanski M.J."/>
            <person name="Chevrette M.G."/>
            <person name="De Carvalho L.P.S."/>
            <person name="Shen B."/>
        </authorList>
    </citation>
    <scope>NUCLEOTIDE SEQUENCE [LARGE SCALE GENOMIC DNA]</scope>
    <source>
        <strain evidence="8 9">NPDC048946</strain>
    </source>
</reference>
<evidence type="ECO:0000256" key="2">
    <source>
        <dbReference type="ARBA" id="ARBA00022692"/>
    </source>
</evidence>
<keyword evidence="2 6" id="KW-0812">Transmembrane</keyword>
<feature type="transmembrane region" description="Helical" evidence="6">
    <location>
        <begin position="53"/>
        <end position="71"/>
    </location>
</feature>
<dbReference type="EMBL" id="JBEZFP010000027">
    <property type="protein sequence ID" value="MEU8134458.1"/>
    <property type="molecule type" value="Genomic_DNA"/>
</dbReference>
<feature type="transmembrane region" description="Helical" evidence="6">
    <location>
        <begin position="162"/>
        <end position="188"/>
    </location>
</feature>
<dbReference type="Proteomes" id="UP001551482">
    <property type="component" value="Unassembled WGS sequence"/>
</dbReference>
<comment type="caution">
    <text evidence="8">The sequence shown here is derived from an EMBL/GenBank/DDBJ whole genome shotgun (WGS) entry which is preliminary data.</text>
</comment>
<feature type="transmembrane region" description="Helical" evidence="6">
    <location>
        <begin position="131"/>
        <end position="150"/>
    </location>
</feature>
<evidence type="ECO:0000259" key="7">
    <source>
        <dbReference type="Pfam" id="PF00924"/>
    </source>
</evidence>
<proteinExistence type="predicted"/>
<evidence type="ECO:0000256" key="1">
    <source>
        <dbReference type="ARBA" id="ARBA00004370"/>
    </source>
</evidence>
<dbReference type="InterPro" id="IPR023408">
    <property type="entry name" value="MscS_beta-dom_sf"/>
</dbReference>
<keyword evidence="9" id="KW-1185">Reference proteome</keyword>
<feature type="domain" description="Mechanosensitive ion channel MscS" evidence="7">
    <location>
        <begin position="180"/>
        <end position="246"/>
    </location>
</feature>
<feature type="transmembrane region" description="Helical" evidence="6">
    <location>
        <begin position="83"/>
        <end position="105"/>
    </location>
</feature>
<name>A0ABV3DFE8_9ACTN</name>
<gene>
    <name evidence="8" type="ORF">AB0C36_13205</name>
</gene>
<dbReference type="PANTHER" id="PTHR30566">
    <property type="entry name" value="YNAI-RELATED MECHANOSENSITIVE ION CHANNEL"/>
    <property type="match status" value="1"/>
</dbReference>
<feature type="compositionally biased region" description="Basic and acidic residues" evidence="5">
    <location>
        <begin position="391"/>
        <end position="405"/>
    </location>
</feature>
<evidence type="ECO:0000313" key="8">
    <source>
        <dbReference type="EMBL" id="MEU8134458.1"/>
    </source>
</evidence>
<evidence type="ECO:0000256" key="4">
    <source>
        <dbReference type="ARBA" id="ARBA00023136"/>
    </source>
</evidence>
<dbReference type="Gene3D" id="1.10.287.1260">
    <property type="match status" value="1"/>
</dbReference>
<evidence type="ECO:0000256" key="6">
    <source>
        <dbReference type="SAM" id="Phobius"/>
    </source>
</evidence>
<dbReference type="Gene3D" id="2.30.30.60">
    <property type="match status" value="1"/>
</dbReference>
<dbReference type="PANTHER" id="PTHR30566:SF25">
    <property type="entry name" value="INNER MEMBRANE PROTEIN"/>
    <property type="match status" value="1"/>
</dbReference>
<dbReference type="Pfam" id="PF00924">
    <property type="entry name" value="MS_channel_2nd"/>
    <property type="match status" value="1"/>
</dbReference>
<evidence type="ECO:0000313" key="9">
    <source>
        <dbReference type="Proteomes" id="UP001551482"/>
    </source>
</evidence>
<protein>
    <submittedName>
        <fullName evidence="8">Mechanosensitive ion channel domain-containing protein</fullName>
    </submittedName>
</protein>
<keyword evidence="4 6" id="KW-0472">Membrane</keyword>
<keyword evidence="3 6" id="KW-1133">Transmembrane helix</keyword>
<feature type="region of interest" description="Disordered" evidence="5">
    <location>
        <begin position="350"/>
        <end position="369"/>
    </location>
</feature>
<feature type="transmembrane region" description="Helical" evidence="6">
    <location>
        <begin position="6"/>
        <end position="28"/>
    </location>
</feature>
<feature type="region of interest" description="Disordered" evidence="5">
    <location>
        <begin position="378"/>
        <end position="446"/>
    </location>
</feature>
<dbReference type="SUPFAM" id="SSF50182">
    <property type="entry name" value="Sm-like ribonucleoproteins"/>
    <property type="match status" value="1"/>
</dbReference>
<evidence type="ECO:0000256" key="3">
    <source>
        <dbReference type="ARBA" id="ARBA00022989"/>
    </source>
</evidence>
<organism evidence="8 9">
    <name type="scientific">Streptodolium elevatio</name>
    <dbReference type="NCBI Taxonomy" id="3157996"/>
    <lineage>
        <taxon>Bacteria</taxon>
        <taxon>Bacillati</taxon>
        <taxon>Actinomycetota</taxon>
        <taxon>Actinomycetes</taxon>
        <taxon>Kitasatosporales</taxon>
        <taxon>Streptomycetaceae</taxon>
        <taxon>Streptodolium</taxon>
    </lineage>
</organism>
<evidence type="ECO:0000256" key="5">
    <source>
        <dbReference type="SAM" id="MobiDB-lite"/>
    </source>
</evidence>